<evidence type="ECO:0000256" key="1">
    <source>
        <dbReference type="SAM" id="MobiDB-lite"/>
    </source>
</evidence>
<accession>A0A0S4QH21</accession>
<dbReference type="PANTHER" id="PTHR43167">
    <property type="entry name" value="PUTATIVE (AFU_ORTHOLOGUE AFUA_6G01830)-RELATED"/>
    <property type="match status" value="1"/>
</dbReference>
<protein>
    <submittedName>
        <fullName evidence="2">Methyltransferase domain-containing protein</fullName>
    </submittedName>
</protein>
<dbReference type="InterPro" id="IPR029063">
    <property type="entry name" value="SAM-dependent_MTases_sf"/>
</dbReference>
<dbReference type="Pfam" id="PF13578">
    <property type="entry name" value="Methyltransf_24"/>
    <property type="match status" value="1"/>
</dbReference>
<keyword evidence="3" id="KW-1185">Reference proteome</keyword>
<sequence length="241" mass="24805">MSDVQIGDVLNGPLRDPDVHAVIERVRAQGRPPGRGPRPGGAGGPGGPGGRGGRGPRAGGGGFPPRDPFEFTDVAFPIAPEQGDLLYLLCRATGATRVAECATSLGISTLYLAAAMRDNGGGLVIGSEIVPEKAAKARNNLADAGLEQLVDIRVGDALETFADLGGPIDLLLVDGWPTANPPSLSRSIIGLVAPQLRPGAIVVNDNAEEDYLEYVRDPANGFVGMSLPLKGSTEISVRVGT</sequence>
<dbReference type="Gene3D" id="3.40.50.150">
    <property type="entry name" value="Vaccinia Virus protein VP39"/>
    <property type="match status" value="1"/>
</dbReference>
<evidence type="ECO:0000313" key="2">
    <source>
        <dbReference type="EMBL" id="CUU54553.1"/>
    </source>
</evidence>
<dbReference type="RefSeq" id="WP_226930878.1">
    <property type="nucleotide sequence ID" value="NZ_FAOZ01000003.1"/>
</dbReference>
<organism evidence="2 3">
    <name type="scientific">Parafrankia irregularis</name>
    <dbReference type="NCBI Taxonomy" id="795642"/>
    <lineage>
        <taxon>Bacteria</taxon>
        <taxon>Bacillati</taxon>
        <taxon>Actinomycetota</taxon>
        <taxon>Actinomycetes</taxon>
        <taxon>Frankiales</taxon>
        <taxon>Frankiaceae</taxon>
        <taxon>Parafrankia</taxon>
    </lineage>
</organism>
<feature type="compositionally biased region" description="Gly residues" evidence="1">
    <location>
        <begin position="37"/>
        <end position="63"/>
    </location>
</feature>
<reference evidence="3" key="1">
    <citation type="submission" date="2015-11" db="EMBL/GenBank/DDBJ databases">
        <authorList>
            <person name="Varghese N."/>
        </authorList>
    </citation>
    <scope>NUCLEOTIDE SEQUENCE [LARGE SCALE GENOMIC DNA]</scope>
    <source>
        <strain evidence="3">DSM 45899</strain>
    </source>
</reference>
<dbReference type="Proteomes" id="UP000198802">
    <property type="component" value="Unassembled WGS sequence"/>
</dbReference>
<dbReference type="SUPFAM" id="SSF53335">
    <property type="entry name" value="S-adenosyl-L-methionine-dependent methyltransferases"/>
    <property type="match status" value="1"/>
</dbReference>
<keyword evidence="2" id="KW-0808">Transferase</keyword>
<dbReference type="GO" id="GO:0008168">
    <property type="term" value="F:methyltransferase activity"/>
    <property type="evidence" value="ECO:0007669"/>
    <property type="project" value="UniProtKB-KW"/>
</dbReference>
<dbReference type="GO" id="GO:0032259">
    <property type="term" value="P:methylation"/>
    <property type="evidence" value="ECO:0007669"/>
    <property type="project" value="UniProtKB-KW"/>
</dbReference>
<dbReference type="AlphaFoldDB" id="A0A0S4QH21"/>
<gene>
    <name evidence="2" type="ORF">Ga0074812_10343</name>
</gene>
<name>A0A0S4QH21_9ACTN</name>
<proteinExistence type="predicted"/>
<dbReference type="PANTHER" id="PTHR43167:SF1">
    <property type="entry name" value="PUTATIVE (AFU_ORTHOLOGUE AFUA_6G01830)-RELATED"/>
    <property type="match status" value="1"/>
</dbReference>
<dbReference type="EMBL" id="FAOZ01000003">
    <property type="protein sequence ID" value="CUU54553.1"/>
    <property type="molecule type" value="Genomic_DNA"/>
</dbReference>
<feature type="region of interest" description="Disordered" evidence="1">
    <location>
        <begin position="27"/>
        <end position="66"/>
    </location>
</feature>
<keyword evidence="2" id="KW-0489">Methyltransferase</keyword>
<evidence type="ECO:0000313" key="3">
    <source>
        <dbReference type="Proteomes" id="UP000198802"/>
    </source>
</evidence>